<dbReference type="Proteomes" id="UP000184010">
    <property type="component" value="Unassembled WGS sequence"/>
</dbReference>
<dbReference type="SMART" id="SM00873">
    <property type="entry name" value="B3_4"/>
    <property type="match status" value="1"/>
</dbReference>
<organism evidence="2 3">
    <name type="scientific">Desulfitobacterium chlororespirans DSM 11544</name>
    <dbReference type="NCBI Taxonomy" id="1121395"/>
    <lineage>
        <taxon>Bacteria</taxon>
        <taxon>Bacillati</taxon>
        <taxon>Bacillota</taxon>
        <taxon>Clostridia</taxon>
        <taxon>Eubacteriales</taxon>
        <taxon>Desulfitobacteriaceae</taxon>
        <taxon>Desulfitobacterium</taxon>
    </lineage>
</organism>
<dbReference type="GO" id="GO:0004826">
    <property type="term" value="F:phenylalanine-tRNA ligase activity"/>
    <property type="evidence" value="ECO:0007669"/>
    <property type="project" value="InterPro"/>
</dbReference>
<accession>A0A1M7TWP8</accession>
<dbReference type="SUPFAM" id="SSF56037">
    <property type="entry name" value="PheT/TilS domain"/>
    <property type="match status" value="1"/>
</dbReference>
<protein>
    <submittedName>
        <fullName evidence="2">B3/B4 domain-containing protein (DNA/RNA-binding domain of Phe-tRNA-synthetase)</fullName>
    </submittedName>
</protein>
<dbReference type="InterPro" id="IPR005146">
    <property type="entry name" value="B3/B4_tRNA-bd"/>
</dbReference>
<evidence type="ECO:0000313" key="2">
    <source>
        <dbReference type="EMBL" id="SHN75151.1"/>
    </source>
</evidence>
<dbReference type="AlphaFoldDB" id="A0A1M7TWP8"/>
<dbReference type="EMBL" id="FRDN01000008">
    <property type="protein sequence ID" value="SHN75151.1"/>
    <property type="molecule type" value="Genomic_DNA"/>
</dbReference>
<dbReference type="Gene3D" id="3.50.40.10">
    <property type="entry name" value="Phenylalanyl-trna Synthetase, Chain B, domain 3"/>
    <property type="match status" value="1"/>
</dbReference>
<dbReference type="PANTHER" id="PTHR39209">
    <property type="match status" value="1"/>
</dbReference>
<name>A0A1M7TWP8_9FIRM</name>
<dbReference type="STRING" id="1121395.SAMN02745215_02627"/>
<gene>
    <name evidence="2" type="ORF">SAMN02745215_02627</name>
</gene>
<dbReference type="PANTHER" id="PTHR39209:SF2">
    <property type="entry name" value="CYTOPLASMIC PROTEIN"/>
    <property type="match status" value="1"/>
</dbReference>
<keyword evidence="3" id="KW-1185">Reference proteome</keyword>
<dbReference type="GO" id="GO:0003723">
    <property type="term" value="F:RNA binding"/>
    <property type="evidence" value="ECO:0007669"/>
    <property type="project" value="InterPro"/>
</dbReference>
<evidence type="ECO:0000259" key="1">
    <source>
        <dbReference type="SMART" id="SM00873"/>
    </source>
</evidence>
<reference evidence="3" key="1">
    <citation type="submission" date="2016-12" db="EMBL/GenBank/DDBJ databases">
        <authorList>
            <person name="Varghese N."/>
            <person name="Submissions S."/>
        </authorList>
    </citation>
    <scope>NUCLEOTIDE SEQUENCE [LARGE SCALE GENOMIC DNA]</scope>
    <source>
        <strain evidence="3">DSM 11544</strain>
    </source>
</reference>
<sequence>MLSSVIYAMVIYLRTMIERVGKNMKISISDEVYSLCPGAALGVLSYKADVVPSTQELIILFDSAIAVLSESYSTEKIAQNSHIAATRQAYKALGKSPHDYRNAAEAMLRRIVQGKGLYRINNIVEINNLISISSGYSIGSYDADQLQGNLELRRAEKGTHYDGIGKSAVNIEYLPTLYDQSGPFGNPSSDSRRAMIQPGGHNIVTIIYSFDGAEELDYWLEKLSSYLTDYCGVVAAEKIIVNKR</sequence>
<evidence type="ECO:0000313" key="3">
    <source>
        <dbReference type="Proteomes" id="UP000184010"/>
    </source>
</evidence>
<dbReference type="Pfam" id="PF03483">
    <property type="entry name" value="B3_4"/>
    <property type="match status" value="1"/>
</dbReference>
<dbReference type="InterPro" id="IPR020825">
    <property type="entry name" value="Phe-tRNA_synthase-like_B3/B4"/>
</dbReference>
<feature type="domain" description="B3/B4 tRNA-binding" evidence="1">
    <location>
        <begin position="84"/>
        <end position="232"/>
    </location>
</feature>
<proteinExistence type="predicted"/>